<dbReference type="Gene3D" id="1.20.1250.20">
    <property type="entry name" value="MFS general substrate transporter like domains"/>
    <property type="match status" value="1"/>
</dbReference>
<dbReference type="GO" id="GO:0005886">
    <property type="term" value="C:plasma membrane"/>
    <property type="evidence" value="ECO:0007669"/>
    <property type="project" value="UniProtKB-SubCell"/>
</dbReference>
<protein>
    <submittedName>
        <fullName evidence="10">MFS transporter</fullName>
    </submittedName>
</protein>
<evidence type="ECO:0000256" key="3">
    <source>
        <dbReference type="ARBA" id="ARBA00022475"/>
    </source>
</evidence>
<feature type="transmembrane region" description="Helical" evidence="8">
    <location>
        <begin position="81"/>
        <end position="101"/>
    </location>
</feature>
<dbReference type="SUPFAM" id="SSF103473">
    <property type="entry name" value="MFS general substrate transporter"/>
    <property type="match status" value="1"/>
</dbReference>
<dbReference type="Proteomes" id="UP000595847">
    <property type="component" value="Chromosome"/>
</dbReference>
<keyword evidence="13" id="KW-1185">Reference proteome</keyword>
<organism evidence="10 12">
    <name type="scientific">Brevibacillus composti</name>
    <dbReference type="NCBI Taxonomy" id="2796470"/>
    <lineage>
        <taxon>Bacteria</taxon>
        <taxon>Bacillati</taxon>
        <taxon>Bacillota</taxon>
        <taxon>Bacilli</taxon>
        <taxon>Bacillales</taxon>
        <taxon>Paenibacillaceae</taxon>
        <taxon>Brevibacillus</taxon>
    </lineage>
</organism>
<feature type="transmembrane region" description="Helical" evidence="8">
    <location>
        <begin position="381"/>
        <end position="401"/>
    </location>
</feature>
<dbReference type="EMBL" id="CP073708">
    <property type="protein sequence ID" value="QUO42162.1"/>
    <property type="molecule type" value="Genomic_DNA"/>
</dbReference>
<gene>
    <name evidence="10" type="ORF">JD108_03795</name>
    <name evidence="11" type="ORF">KDJ56_03800</name>
</gene>
<feature type="transmembrane region" description="Helical" evidence="8">
    <location>
        <begin position="169"/>
        <end position="193"/>
    </location>
</feature>
<comment type="subcellular location">
    <subcellularLocation>
        <location evidence="1">Cell membrane</location>
        <topology evidence="1">Multi-pass membrane protein</topology>
    </subcellularLocation>
</comment>
<dbReference type="Pfam" id="PF07690">
    <property type="entry name" value="MFS_1"/>
    <property type="match status" value="1"/>
</dbReference>
<name>A0A7T5JPG8_9BACL</name>
<feature type="transmembrane region" description="Helical" evidence="8">
    <location>
        <begin position="107"/>
        <end position="128"/>
    </location>
</feature>
<keyword evidence="5 8" id="KW-1133">Transmembrane helix</keyword>
<evidence type="ECO:0000256" key="5">
    <source>
        <dbReference type="ARBA" id="ARBA00022989"/>
    </source>
</evidence>
<dbReference type="GO" id="GO:0022857">
    <property type="term" value="F:transmembrane transporter activity"/>
    <property type="evidence" value="ECO:0007669"/>
    <property type="project" value="InterPro"/>
</dbReference>
<feature type="compositionally biased region" description="Polar residues" evidence="7">
    <location>
        <begin position="208"/>
        <end position="228"/>
    </location>
</feature>
<feature type="transmembrane region" description="Helical" evidence="8">
    <location>
        <begin position="407"/>
        <end position="427"/>
    </location>
</feature>
<keyword evidence="2" id="KW-0813">Transport</keyword>
<evidence type="ECO:0000259" key="9">
    <source>
        <dbReference type="PROSITE" id="PS50850"/>
    </source>
</evidence>
<evidence type="ECO:0000313" key="11">
    <source>
        <dbReference type="EMBL" id="QUO42162.1"/>
    </source>
</evidence>
<dbReference type="KEGG" id="bcop:JD108_03795"/>
<dbReference type="InterPro" id="IPR036259">
    <property type="entry name" value="MFS_trans_sf"/>
</dbReference>
<feature type="transmembrane region" description="Helical" evidence="8">
    <location>
        <begin position="49"/>
        <end position="69"/>
    </location>
</feature>
<keyword evidence="3" id="KW-1003">Cell membrane</keyword>
<reference evidence="11" key="2">
    <citation type="submission" date="2021-04" db="EMBL/GenBank/DDBJ databases">
        <title>Brevibacillus composti FJAT-54423, complete genome.</title>
        <authorList>
            <person name="Tang R."/>
        </authorList>
    </citation>
    <scope>NUCLEOTIDE SEQUENCE</scope>
    <source>
        <strain evidence="11">FJAT-54424</strain>
    </source>
</reference>
<evidence type="ECO:0000256" key="4">
    <source>
        <dbReference type="ARBA" id="ARBA00022692"/>
    </source>
</evidence>
<evidence type="ECO:0000256" key="1">
    <source>
        <dbReference type="ARBA" id="ARBA00004651"/>
    </source>
</evidence>
<feature type="transmembrane region" description="Helical" evidence="8">
    <location>
        <begin position="290"/>
        <end position="312"/>
    </location>
</feature>
<evidence type="ECO:0000256" key="8">
    <source>
        <dbReference type="SAM" id="Phobius"/>
    </source>
</evidence>
<feature type="region of interest" description="Disordered" evidence="7">
    <location>
        <begin position="205"/>
        <end position="243"/>
    </location>
</feature>
<dbReference type="Proteomes" id="UP000677234">
    <property type="component" value="Chromosome"/>
</dbReference>
<dbReference type="AlphaFoldDB" id="A0A7T5JPG8"/>
<dbReference type="InterPro" id="IPR020846">
    <property type="entry name" value="MFS_dom"/>
</dbReference>
<evidence type="ECO:0000313" key="10">
    <source>
        <dbReference type="EMBL" id="QQE75076.1"/>
    </source>
</evidence>
<evidence type="ECO:0000256" key="2">
    <source>
        <dbReference type="ARBA" id="ARBA00022448"/>
    </source>
</evidence>
<evidence type="ECO:0000256" key="6">
    <source>
        <dbReference type="ARBA" id="ARBA00023136"/>
    </source>
</evidence>
<dbReference type="PANTHER" id="PTHR23513">
    <property type="entry name" value="INTEGRAL MEMBRANE EFFLUX PROTEIN-RELATED"/>
    <property type="match status" value="1"/>
</dbReference>
<sequence>MSSGKQGRPPLRLLLTHRKYLQWSAAVQLMRMPSIMTSFSFVLVGGNKVGGLMITAYILCSTFFAIPGGRLIDRMGIKKGAPLFLLLAAAVLSGIAIAAAIEGEGAHGLFIPLAGLTGALLGGIPGGMRSLLSRTVPPQLLPSAIAFDATVIELVVVSAPLIAAAAAMFWVPGAVLAMSAAAAIASFLTWRLAALGEPEGRISAAGSLDSQSSADGKPQSPWSDQSGDQADEQGSGPHAKKKPASTGAFWWLQRRFVFWILLSIAFGHALGTAEVGALPIVQQSGGSSGAAAALIAVLAVSSAASGLAYAFFSHHIRLSEKLQACLLLFCTALGCFLFALSTHWVTLALSMIVIGVCTAPLMTVRSLAAEKEMPDERKAEGFSIMNVSHTIGFALGGFFLSILPLPWMVAAGGLSGLLVLLSALFLLPRPSGRQEPSRSEASYSEVP</sequence>
<keyword evidence="6 8" id="KW-0472">Membrane</keyword>
<evidence type="ECO:0000313" key="13">
    <source>
        <dbReference type="Proteomes" id="UP000677234"/>
    </source>
</evidence>
<feature type="transmembrane region" description="Helical" evidence="8">
    <location>
        <begin position="324"/>
        <end position="341"/>
    </location>
</feature>
<dbReference type="PROSITE" id="PS50850">
    <property type="entry name" value="MFS"/>
    <property type="match status" value="1"/>
</dbReference>
<keyword evidence="4 8" id="KW-0812">Transmembrane</keyword>
<feature type="transmembrane region" description="Helical" evidence="8">
    <location>
        <begin position="256"/>
        <end position="278"/>
    </location>
</feature>
<feature type="domain" description="Major facilitator superfamily (MFS) profile" evidence="9">
    <location>
        <begin position="255"/>
        <end position="447"/>
    </location>
</feature>
<dbReference type="EMBL" id="CP066308">
    <property type="protein sequence ID" value="QQE75076.1"/>
    <property type="molecule type" value="Genomic_DNA"/>
</dbReference>
<feature type="transmembrane region" description="Helical" evidence="8">
    <location>
        <begin position="140"/>
        <end position="163"/>
    </location>
</feature>
<feature type="transmembrane region" description="Helical" evidence="8">
    <location>
        <begin position="347"/>
        <end position="369"/>
    </location>
</feature>
<evidence type="ECO:0000313" key="12">
    <source>
        <dbReference type="Proteomes" id="UP000595847"/>
    </source>
</evidence>
<dbReference type="PANTHER" id="PTHR23513:SF6">
    <property type="entry name" value="MAJOR FACILITATOR SUPERFAMILY ASSOCIATED DOMAIN-CONTAINING PROTEIN"/>
    <property type="match status" value="1"/>
</dbReference>
<proteinExistence type="predicted"/>
<accession>A0A7T5JPG8</accession>
<dbReference type="RefSeq" id="WP_198828609.1">
    <property type="nucleotide sequence ID" value="NZ_CP066308.1"/>
</dbReference>
<evidence type="ECO:0000256" key="7">
    <source>
        <dbReference type="SAM" id="MobiDB-lite"/>
    </source>
</evidence>
<dbReference type="InterPro" id="IPR011701">
    <property type="entry name" value="MFS"/>
</dbReference>
<reference evidence="10 12" key="1">
    <citation type="submission" date="2020-12" db="EMBL/GenBank/DDBJ databases">
        <title>strain FJAT-54423T represents a novel species of the genus Brevibacillus.</title>
        <authorList>
            <person name="Tang R."/>
        </authorList>
    </citation>
    <scope>NUCLEOTIDE SEQUENCE [LARGE SCALE GENOMIC DNA]</scope>
    <source>
        <strain evidence="10 12">FJAT-54423</strain>
    </source>
</reference>